<dbReference type="AlphaFoldDB" id="A0A5B7KF01"/>
<accession>A0A5B7KF01</accession>
<evidence type="ECO:0000313" key="1">
    <source>
        <dbReference type="EMBL" id="MPD05770.1"/>
    </source>
</evidence>
<organism evidence="1 2">
    <name type="scientific">Portunus trituberculatus</name>
    <name type="common">Swimming crab</name>
    <name type="synonym">Neptunus trituberculatus</name>
    <dbReference type="NCBI Taxonomy" id="210409"/>
    <lineage>
        <taxon>Eukaryota</taxon>
        <taxon>Metazoa</taxon>
        <taxon>Ecdysozoa</taxon>
        <taxon>Arthropoda</taxon>
        <taxon>Crustacea</taxon>
        <taxon>Multicrustacea</taxon>
        <taxon>Malacostraca</taxon>
        <taxon>Eumalacostraca</taxon>
        <taxon>Eucarida</taxon>
        <taxon>Decapoda</taxon>
        <taxon>Pleocyemata</taxon>
        <taxon>Brachyura</taxon>
        <taxon>Eubrachyura</taxon>
        <taxon>Portunoidea</taxon>
        <taxon>Portunidae</taxon>
        <taxon>Portuninae</taxon>
        <taxon>Portunus</taxon>
    </lineage>
</organism>
<reference evidence="1 2" key="1">
    <citation type="submission" date="2019-05" db="EMBL/GenBank/DDBJ databases">
        <title>Another draft genome of Portunus trituberculatus and its Hox gene families provides insights of decapod evolution.</title>
        <authorList>
            <person name="Jeong J.-H."/>
            <person name="Song I."/>
            <person name="Kim S."/>
            <person name="Choi T."/>
            <person name="Kim D."/>
            <person name="Ryu S."/>
            <person name="Kim W."/>
        </authorList>
    </citation>
    <scope>NUCLEOTIDE SEQUENCE [LARGE SCALE GENOMIC DNA]</scope>
    <source>
        <tissue evidence="1">Muscle</tissue>
    </source>
</reference>
<keyword evidence="2" id="KW-1185">Reference proteome</keyword>
<dbReference type="Proteomes" id="UP000324222">
    <property type="component" value="Unassembled WGS sequence"/>
</dbReference>
<protein>
    <submittedName>
        <fullName evidence="1">Uncharacterized protein</fullName>
    </submittedName>
</protein>
<dbReference type="EMBL" id="VSRR010147728">
    <property type="protein sequence ID" value="MPD05770.1"/>
    <property type="molecule type" value="Genomic_DNA"/>
</dbReference>
<proteinExistence type="predicted"/>
<comment type="caution">
    <text evidence="1">The sequence shown here is derived from an EMBL/GenBank/DDBJ whole genome shotgun (WGS) entry which is preliminary data.</text>
</comment>
<evidence type="ECO:0000313" key="2">
    <source>
        <dbReference type="Proteomes" id="UP000324222"/>
    </source>
</evidence>
<sequence length="113" mass="12317">MKDARLRSDASAPSPFLSLFPSFLPCPQTSTTNTTLSLLHESLPTPLSLIPSILLSPQPPQSSPVSVSCFSTPHLLVSSPTKHRLSCFFRPGLSEGFKFNLPKKACHFPSCFM</sequence>
<gene>
    <name evidence="1" type="ORF">E2C01_101534</name>
</gene>
<name>A0A5B7KF01_PORTR</name>